<name>A0A1M6C451_9RHOB</name>
<evidence type="ECO:0000256" key="2">
    <source>
        <dbReference type="ARBA" id="ARBA00022679"/>
    </source>
</evidence>
<keyword evidence="1" id="KW-0328">Glycosyltransferase</keyword>
<dbReference type="GO" id="GO:0016757">
    <property type="term" value="F:glycosyltransferase activity"/>
    <property type="evidence" value="ECO:0007669"/>
    <property type="project" value="UniProtKB-KW"/>
</dbReference>
<dbReference type="GO" id="GO:0046872">
    <property type="term" value="F:metal ion binding"/>
    <property type="evidence" value="ECO:0007669"/>
    <property type="project" value="UniProtKB-KW"/>
</dbReference>
<dbReference type="Proteomes" id="UP000184292">
    <property type="component" value="Unassembled WGS sequence"/>
</dbReference>
<reference evidence="4 5" key="1">
    <citation type="submission" date="2016-11" db="EMBL/GenBank/DDBJ databases">
        <authorList>
            <person name="Jaros S."/>
            <person name="Januszkiewicz K."/>
            <person name="Wedrychowicz H."/>
        </authorList>
    </citation>
    <scope>NUCLEOTIDE SEQUENCE [LARGE SCALE GENOMIC DNA]</scope>
    <source>
        <strain evidence="4 5">DSM 100565</strain>
    </source>
</reference>
<dbReference type="STRING" id="1447782.SAMN05444417_0998"/>
<dbReference type="PANTHER" id="PTHR13778:SF47">
    <property type="entry name" value="LIPOPOLYSACCHARIDE 1,3-GALACTOSYLTRANSFERASE"/>
    <property type="match status" value="1"/>
</dbReference>
<evidence type="ECO:0000313" key="4">
    <source>
        <dbReference type="EMBL" id="SHI55800.1"/>
    </source>
</evidence>
<evidence type="ECO:0000313" key="5">
    <source>
        <dbReference type="Proteomes" id="UP000184292"/>
    </source>
</evidence>
<dbReference type="EMBL" id="FQYO01000002">
    <property type="protein sequence ID" value="SHI55800.1"/>
    <property type="molecule type" value="Genomic_DNA"/>
</dbReference>
<sequence>MITRIAFLADRGFLPPTLVALASALAAAGSPVEAHLVGWDLGAEGRAGADRVAARWPGHRLVHHDLPRDWIGAAKSPKRTITVTALGKLFLPRLIGGRVLYIDGDALVRSDLAPLMSLDMGGRPLGGVPDWVVARRAAQGRTDRIAHLPRVMGEASAIGYVNSGVLLYDMDAIRPDAKLTARMEDLSGAAGYPTVDQDRINEVFRGRIAALDPAWNASWGRLSAHRRNIDRAGGDRLLPQRRAAILHFHGPEKPWGPLSSKLAGKGLRATLAYRAFLARFERWFPDLGPRAGRG</sequence>
<dbReference type="Pfam" id="PF01501">
    <property type="entry name" value="Glyco_transf_8"/>
    <property type="match status" value="1"/>
</dbReference>
<dbReference type="PANTHER" id="PTHR13778">
    <property type="entry name" value="GLYCOSYLTRANSFERASE 8 DOMAIN-CONTAINING PROTEIN"/>
    <property type="match status" value="1"/>
</dbReference>
<protein>
    <submittedName>
        <fullName evidence="4">Lipopolysaccharide biosynthesis protein, LPS:glycosyltransferase</fullName>
    </submittedName>
</protein>
<proteinExistence type="predicted"/>
<dbReference type="RefSeq" id="WP_073326722.1">
    <property type="nucleotide sequence ID" value="NZ_FQYO01000002.1"/>
</dbReference>
<dbReference type="InterPro" id="IPR029044">
    <property type="entry name" value="Nucleotide-diphossugar_trans"/>
</dbReference>
<keyword evidence="2 4" id="KW-0808">Transferase</keyword>
<dbReference type="InterPro" id="IPR050748">
    <property type="entry name" value="Glycosyltrans_8_dom-fam"/>
</dbReference>
<evidence type="ECO:0000256" key="3">
    <source>
        <dbReference type="ARBA" id="ARBA00022723"/>
    </source>
</evidence>
<accession>A0A1M6C451</accession>
<organism evidence="4 5">
    <name type="scientific">Wenxinia saemankumensis</name>
    <dbReference type="NCBI Taxonomy" id="1447782"/>
    <lineage>
        <taxon>Bacteria</taxon>
        <taxon>Pseudomonadati</taxon>
        <taxon>Pseudomonadota</taxon>
        <taxon>Alphaproteobacteria</taxon>
        <taxon>Rhodobacterales</taxon>
        <taxon>Roseobacteraceae</taxon>
        <taxon>Wenxinia</taxon>
    </lineage>
</organism>
<evidence type="ECO:0000256" key="1">
    <source>
        <dbReference type="ARBA" id="ARBA00022676"/>
    </source>
</evidence>
<dbReference type="InterPro" id="IPR002495">
    <property type="entry name" value="Glyco_trans_8"/>
</dbReference>
<keyword evidence="5" id="KW-1185">Reference proteome</keyword>
<dbReference type="Gene3D" id="3.90.550.10">
    <property type="entry name" value="Spore Coat Polysaccharide Biosynthesis Protein SpsA, Chain A"/>
    <property type="match status" value="1"/>
</dbReference>
<dbReference type="SUPFAM" id="SSF53448">
    <property type="entry name" value="Nucleotide-diphospho-sugar transferases"/>
    <property type="match status" value="1"/>
</dbReference>
<gene>
    <name evidence="4" type="ORF">SAMN05444417_0998</name>
</gene>
<keyword evidence="3" id="KW-0479">Metal-binding</keyword>
<dbReference type="AlphaFoldDB" id="A0A1M6C451"/>